<dbReference type="InterPro" id="IPR049381">
    <property type="entry name" value="UbiD-like_C"/>
</dbReference>
<evidence type="ECO:0000313" key="4">
    <source>
        <dbReference type="EMBL" id="EDM77248.1"/>
    </source>
</evidence>
<dbReference type="STRING" id="391625.PPSIR1_17350"/>
<sequence length="634" mass="68621">MGYASLRHCVRDLERHGQLVRVAQPVDPRLEIAEIQRRLYLAQGPAVYFERVEGSPFPALCNLYGTLDRCRFLFRDSLALVETAIQAKADPTAVMRAPWQHWRLPFAGLRSLPRRVGAWRAPVLARRTTLDQLPQIVSWPKDGGAFVTLPQVYSEDPEAPGPMRSNLGMYRVQLSGNDYGPDEVGIHYQIHRGIGVHHQAAAARGERLKVCVFVGGPPAHTFAAVMPLPEGLSELIFAGMLARRRVRVHRTSLAGASFPVFADADFAIVGTIAPSGPEATKPEGPFGDHLGYYSLRHDFPVMKVEAVFHREDAIWPFTVVGRPPQEDTSFGKLIHELTGPMVPVSIPGLEAMHAVDAAGVHPLLLAIGSERYVPYKPGRPQELLTIANAILGFNQASLAKFLMIVDGGDAPGLDVEDEAAFLAHLLARVDWRNDLHFHTRTTIDTLDYSGEGLNAGSKVVIAARGPARRELATELPPALSTASLPRVRALRVALPGVLAVELEAGFEDAASGYASAEAIARALEPHVAAFGMGADADGDPGRPAFPLLLLVDDAAFASATLHNLLWVSFTRANPSHDLHGVGAFTEHKHWGCTGPLILDARIKPWHAPPLVEDPAVTARVDDLAAPGGPLHGLF</sequence>
<dbReference type="OrthoDB" id="9809841at2"/>
<dbReference type="InterPro" id="IPR049383">
    <property type="entry name" value="UbiD-like_N"/>
</dbReference>
<dbReference type="GO" id="GO:0005737">
    <property type="term" value="C:cytoplasm"/>
    <property type="evidence" value="ECO:0007669"/>
    <property type="project" value="TreeGrafter"/>
</dbReference>
<protein>
    <submittedName>
        <fullName evidence="4">3-octaprenyl-4-hydroxybenzoate carboxy-lyase family protein</fullName>
    </submittedName>
</protein>
<dbReference type="EMBL" id="ABCS01000049">
    <property type="protein sequence ID" value="EDM77248.1"/>
    <property type="molecule type" value="Genomic_DNA"/>
</dbReference>
<dbReference type="GO" id="GO:0016831">
    <property type="term" value="F:carboxy-lyase activity"/>
    <property type="evidence" value="ECO:0007669"/>
    <property type="project" value="InterPro"/>
</dbReference>
<evidence type="ECO:0000313" key="5">
    <source>
        <dbReference type="Proteomes" id="UP000005801"/>
    </source>
</evidence>
<name>A6GA35_9BACT</name>
<dbReference type="Pfam" id="PF20696">
    <property type="entry name" value="UbiD_C"/>
    <property type="match status" value="1"/>
</dbReference>
<feature type="domain" description="3-octaprenyl-4-hydroxybenzoate carboxy-lyase-like C-terminal" evidence="3">
    <location>
        <begin position="329"/>
        <end position="463"/>
    </location>
</feature>
<dbReference type="AlphaFoldDB" id="A6GA35"/>
<keyword evidence="5" id="KW-1185">Reference proteome</keyword>
<dbReference type="Proteomes" id="UP000005801">
    <property type="component" value="Unassembled WGS sequence"/>
</dbReference>
<reference evidence="4 5" key="1">
    <citation type="submission" date="2007-06" db="EMBL/GenBank/DDBJ databases">
        <authorList>
            <person name="Shimkets L."/>
            <person name="Ferriera S."/>
            <person name="Johnson J."/>
            <person name="Kravitz S."/>
            <person name="Beeson K."/>
            <person name="Sutton G."/>
            <person name="Rogers Y.-H."/>
            <person name="Friedman R."/>
            <person name="Frazier M."/>
            <person name="Venter J.C."/>
        </authorList>
    </citation>
    <scope>NUCLEOTIDE SEQUENCE [LARGE SCALE GENOMIC DNA]</scope>
    <source>
        <strain evidence="4 5">SIR-1</strain>
    </source>
</reference>
<evidence type="ECO:0000259" key="3">
    <source>
        <dbReference type="Pfam" id="PF20696"/>
    </source>
</evidence>
<feature type="domain" description="3-octaprenyl-4-hydroxybenzoate carboxy-lyase-like Rift-related" evidence="1">
    <location>
        <begin position="126"/>
        <end position="323"/>
    </location>
</feature>
<dbReference type="RefSeq" id="WP_006973577.1">
    <property type="nucleotide sequence ID" value="NZ_ABCS01000049.1"/>
</dbReference>
<keyword evidence="4" id="KW-0456">Lyase</keyword>
<dbReference type="SUPFAM" id="SSF143968">
    <property type="entry name" value="UbiD C-terminal domain-like"/>
    <property type="match status" value="2"/>
</dbReference>
<proteinExistence type="predicted"/>
<gene>
    <name evidence="4" type="ORF">PPSIR1_17350</name>
</gene>
<comment type="caution">
    <text evidence="4">The sequence shown here is derived from an EMBL/GenBank/DDBJ whole genome shotgun (WGS) entry which is preliminary data.</text>
</comment>
<dbReference type="PANTHER" id="PTHR30108">
    <property type="entry name" value="3-OCTAPRENYL-4-HYDROXYBENZOATE CARBOXY-LYASE-RELATED"/>
    <property type="match status" value="1"/>
</dbReference>
<evidence type="ECO:0000259" key="2">
    <source>
        <dbReference type="Pfam" id="PF20695"/>
    </source>
</evidence>
<dbReference type="PANTHER" id="PTHR30108:SF7">
    <property type="entry name" value="3-POLYPRENYL-4-HYDROXYBENZOATE DECARBOXYLASE"/>
    <property type="match status" value="1"/>
</dbReference>
<dbReference type="SUPFAM" id="SSF50475">
    <property type="entry name" value="FMN-binding split barrel"/>
    <property type="match status" value="1"/>
</dbReference>
<evidence type="ECO:0000259" key="1">
    <source>
        <dbReference type="Pfam" id="PF01977"/>
    </source>
</evidence>
<dbReference type="Pfam" id="PF01977">
    <property type="entry name" value="UbiD"/>
    <property type="match status" value="1"/>
</dbReference>
<accession>A6GA35</accession>
<dbReference type="Gene3D" id="3.40.1670.10">
    <property type="entry name" value="UbiD C-terminal domain-like"/>
    <property type="match status" value="1"/>
</dbReference>
<organism evidence="4 5">
    <name type="scientific">Plesiocystis pacifica SIR-1</name>
    <dbReference type="NCBI Taxonomy" id="391625"/>
    <lineage>
        <taxon>Bacteria</taxon>
        <taxon>Pseudomonadati</taxon>
        <taxon>Myxococcota</taxon>
        <taxon>Polyangia</taxon>
        <taxon>Nannocystales</taxon>
        <taxon>Nannocystaceae</taxon>
        <taxon>Plesiocystis</taxon>
    </lineage>
</organism>
<dbReference type="InterPro" id="IPR002830">
    <property type="entry name" value="UbiD"/>
</dbReference>
<dbReference type="eggNOG" id="COG0043">
    <property type="taxonomic scope" value="Bacteria"/>
</dbReference>
<dbReference type="InterPro" id="IPR048304">
    <property type="entry name" value="UbiD_Rift_dom"/>
</dbReference>
<dbReference type="Pfam" id="PF20695">
    <property type="entry name" value="UbiD_N"/>
    <property type="match status" value="1"/>
</dbReference>
<feature type="domain" description="3-octaprenyl-4-hydroxybenzoate carboxy-lyase-like N-terminal" evidence="2">
    <location>
        <begin position="11"/>
        <end position="86"/>
    </location>
</feature>